<evidence type="ECO:0000313" key="8">
    <source>
        <dbReference type="Proteomes" id="UP001218788"/>
    </source>
</evidence>
<evidence type="ECO:0000256" key="5">
    <source>
        <dbReference type="SAM" id="Phobius"/>
    </source>
</evidence>
<feature type="transmembrane region" description="Helical" evidence="5">
    <location>
        <begin position="31"/>
        <end position="51"/>
    </location>
</feature>
<comment type="subcellular location">
    <subcellularLocation>
        <location evidence="1">Membrane</location>
        <topology evidence="1">Multi-pass membrane protein</topology>
    </subcellularLocation>
</comment>
<accession>A0ABT5L420</accession>
<dbReference type="RefSeq" id="WP_273641001.1">
    <property type="nucleotide sequence ID" value="NZ_JAQQXP010000001.1"/>
</dbReference>
<dbReference type="EMBL" id="JAQQXP010000001">
    <property type="protein sequence ID" value="MDC8831602.1"/>
    <property type="molecule type" value="Genomic_DNA"/>
</dbReference>
<gene>
    <name evidence="7" type="ORF">OIK42_12610</name>
</gene>
<proteinExistence type="predicted"/>
<name>A0ABT5L420_9ALTE</name>
<sequence>MSEVTNPLQACNTIFVKPNSVFKALNEKSNWSWIPFFIVIAMSLLPAYLFINFVDFEWYKNILIDSQYGDVSPAEQDMVRAQMAKSSVMTFMMIGGIFGPIIINAVLALYLHLTTKSDEENLNGYTDWYGFTWWVGMPIVISSLIAIVLIAMSSDHQILPTIISPLSVAYLFNVDMASDWFAFAQSLRIDSLWTIYLITVGISQWTRFSTQKSATIAVAPFAVIWVVWAAINLL</sequence>
<feature type="domain" description="Yip1" evidence="6">
    <location>
        <begin position="14"/>
        <end position="231"/>
    </location>
</feature>
<dbReference type="Pfam" id="PF04893">
    <property type="entry name" value="Yip1"/>
    <property type="match status" value="1"/>
</dbReference>
<feature type="transmembrane region" description="Helical" evidence="5">
    <location>
        <begin position="214"/>
        <end position="231"/>
    </location>
</feature>
<evidence type="ECO:0000256" key="1">
    <source>
        <dbReference type="ARBA" id="ARBA00004141"/>
    </source>
</evidence>
<evidence type="ECO:0000256" key="3">
    <source>
        <dbReference type="ARBA" id="ARBA00022989"/>
    </source>
</evidence>
<feature type="transmembrane region" description="Helical" evidence="5">
    <location>
        <begin position="131"/>
        <end position="151"/>
    </location>
</feature>
<keyword evidence="3 5" id="KW-1133">Transmembrane helix</keyword>
<keyword evidence="8" id="KW-1185">Reference proteome</keyword>
<evidence type="ECO:0000256" key="4">
    <source>
        <dbReference type="ARBA" id="ARBA00023136"/>
    </source>
</evidence>
<keyword evidence="2 5" id="KW-0812">Transmembrane</keyword>
<evidence type="ECO:0000313" key="7">
    <source>
        <dbReference type="EMBL" id="MDC8831602.1"/>
    </source>
</evidence>
<reference evidence="7 8" key="1">
    <citation type="submission" date="2022-10" db="EMBL/GenBank/DDBJ databases">
        <title>Alteromonas sp. chi3 Genome sequencing.</title>
        <authorList>
            <person name="Park S."/>
        </authorList>
    </citation>
    <scope>NUCLEOTIDE SEQUENCE [LARGE SCALE GENOMIC DNA]</scope>
    <source>
        <strain evidence="8">chi3</strain>
    </source>
</reference>
<organism evidence="7 8">
    <name type="scientific">Alteromonas gilva</name>
    <dbReference type="NCBI Taxonomy" id="2987522"/>
    <lineage>
        <taxon>Bacteria</taxon>
        <taxon>Pseudomonadati</taxon>
        <taxon>Pseudomonadota</taxon>
        <taxon>Gammaproteobacteria</taxon>
        <taxon>Alteromonadales</taxon>
        <taxon>Alteromonadaceae</taxon>
        <taxon>Alteromonas/Salinimonas group</taxon>
        <taxon>Alteromonas</taxon>
    </lineage>
</organism>
<protein>
    <submittedName>
        <fullName evidence="7">YIP1 family protein</fullName>
    </submittedName>
</protein>
<dbReference type="Proteomes" id="UP001218788">
    <property type="component" value="Unassembled WGS sequence"/>
</dbReference>
<evidence type="ECO:0000259" key="6">
    <source>
        <dbReference type="Pfam" id="PF04893"/>
    </source>
</evidence>
<feature type="transmembrane region" description="Helical" evidence="5">
    <location>
        <begin position="88"/>
        <end position="111"/>
    </location>
</feature>
<dbReference type="InterPro" id="IPR006977">
    <property type="entry name" value="Yip1_dom"/>
</dbReference>
<keyword evidence="4 5" id="KW-0472">Membrane</keyword>
<comment type="caution">
    <text evidence="7">The sequence shown here is derived from an EMBL/GenBank/DDBJ whole genome shotgun (WGS) entry which is preliminary data.</text>
</comment>
<evidence type="ECO:0000256" key="2">
    <source>
        <dbReference type="ARBA" id="ARBA00022692"/>
    </source>
</evidence>